<evidence type="ECO:0000256" key="4">
    <source>
        <dbReference type="ARBA" id="ARBA00023235"/>
    </source>
</evidence>
<evidence type="ECO:0000256" key="1">
    <source>
        <dbReference type="ARBA" id="ARBA00008348"/>
    </source>
</evidence>
<comment type="catalytic activity">
    <reaction evidence="5">
        <text>uridine(2605) in 23S rRNA = pseudouridine(2605) in 23S rRNA</text>
        <dbReference type="Rhea" id="RHEA:42520"/>
        <dbReference type="Rhea" id="RHEA-COMP:10095"/>
        <dbReference type="Rhea" id="RHEA-COMP:10096"/>
        <dbReference type="ChEBI" id="CHEBI:65314"/>
        <dbReference type="ChEBI" id="CHEBI:65315"/>
        <dbReference type="EC" id="5.4.99.22"/>
    </reaction>
</comment>
<feature type="compositionally biased region" description="Basic and acidic residues" evidence="9">
    <location>
        <begin position="277"/>
        <end position="313"/>
    </location>
</feature>
<dbReference type="Proteomes" id="UP000288212">
    <property type="component" value="Unassembled WGS sequence"/>
</dbReference>
<evidence type="ECO:0000256" key="8">
    <source>
        <dbReference type="RuleBase" id="RU003887"/>
    </source>
</evidence>
<dbReference type="EMBL" id="PIPI01000001">
    <property type="protein sequence ID" value="RUO21401.1"/>
    <property type="molecule type" value="Genomic_DNA"/>
</dbReference>
<feature type="compositionally biased region" description="Basic residues" evidence="9">
    <location>
        <begin position="362"/>
        <end position="373"/>
    </location>
</feature>
<dbReference type="InterPro" id="IPR002942">
    <property type="entry name" value="S4_RNA-bd"/>
</dbReference>
<feature type="compositionally biased region" description="Basic residues" evidence="9">
    <location>
        <begin position="327"/>
        <end position="338"/>
    </location>
</feature>
<dbReference type="PROSITE" id="PS01149">
    <property type="entry name" value="PSI_RSU"/>
    <property type="match status" value="1"/>
</dbReference>
<feature type="domain" description="RNA-binding S4" evidence="10">
    <location>
        <begin position="5"/>
        <end position="63"/>
    </location>
</feature>
<dbReference type="FunFam" id="3.30.70.1560:FF:000001">
    <property type="entry name" value="Pseudouridine synthase"/>
    <property type="match status" value="1"/>
</dbReference>
<dbReference type="InterPro" id="IPR006145">
    <property type="entry name" value="PsdUridine_synth_RsuA/RluA"/>
</dbReference>
<dbReference type="RefSeq" id="WP_126790377.1">
    <property type="nucleotide sequence ID" value="NZ_PIPI01000001.1"/>
</dbReference>
<keyword evidence="3 7" id="KW-0694">RNA-binding</keyword>
<evidence type="ECO:0000313" key="11">
    <source>
        <dbReference type="EMBL" id="RUO21401.1"/>
    </source>
</evidence>
<evidence type="ECO:0000256" key="7">
    <source>
        <dbReference type="PROSITE-ProRule" id="PRU00182"/>
    </source>
</evidence>
<dbReference type="InterPro" id="IPR050343">
    <property type="entry name" value="RsuA_PseudoU_synthase"/>
</dbReference>
<dbReference type="InterPro" id="IPR000748">
    <property type="entry name" value="PsdUridine_synth_RsuA/RluB/E/F"/>
</dbReference>
<evidence type="ECO:0000313" key="12">
    <source>
        <dbReference type="Proteomes" id="UP000288212"/>
    </source>
</evidence>
<sequence>MKETEKLQKVLARSGHGSRREIEALISEGRIRVNDHIATLGERVEPDAVIRIDGHKVKTRDAEEQHCRVLLYHKPEGELVTRKDPEGRATVYERLPPLSGARWIAIGRLDINTSGLLLMTTDGELANRMMHPSYEVEREYAVRVFGEVTESQIQKLLKGVELEDGMARFKKIRRRGGEGLNQWFHVILTEGRNREVRRLWASQGLTVSRLIRVRMGELTLPKGLVQGGWMELPMTDVNYLRKLVELDPIESAPVITIEDQERALKRARKAQRKRHNQRPERSDKKHERGDRKPERGDKKPERAANKKHERSEGAGKTGAKKPQNARGGKKPNTAKKPTRAGSGRAAPSSGEAASKREAPRKKDTKRSHGKGQQ</sequence>
<dbReference type="Gene3D" id="3.30.2350.10">
    <property type="entry name" value="Pseudouridine synthase"/>
    <property type="match status" value="1"/>
</dbReference>
<organism evidence="11 12">
    <name type="scientific">Aliidiomarina haloalkalitolerans</name>
    <dbReference type="NCBI Taxonomy" id="859059"/>
    <lineage>
        <taxon>Bacteria</taxon>
        <taxon>Pseudomonadati</taxon>
        <taxon>Pseudomonadota</taxon>
        <taxon>Gammaproteobacteria</taxon>
        <taxon>Alteromonadales</taxon>
        <taxon>Idiomarinaceae</taxon>
        <taxon>Aliidiomarina</taxon>
    </lineage>
</organism>
<dbReference type="InterPro" id="IPR036986">
    <property type="entry name" value="S4_RNA-bd_sf"/>
</dbReference>
<comment type="function">
    <text evidence="6">Responsible for synthesis of pseudouridine from uracil-2605 in 23S ribosomal RNA.</text>
</comment>
<comment type="caution">
    <text evidence="11">The sequence shown here is derived from an EMBL/GenBank/DDBJ whole genome shotgun (WGS) entry which is preliminary data.</text>
</comment>
<dbReference type="PANTHER" id="PTHR47683">
    <property type="entry name" value="PSEUDOURIDINE SYNTHASE FAMILY PROTEIN-RELATED"/>
    <property type="match status" value="1"/>
</dbReference>
<evidence type="ECO:0000256" key="6">
    <source>
        <dbReference type="ARBA" id="ARBA00037383"/>
    </source>
</evidence>
<name>A0A432VXH9_9GAMM</name>
<dbReference type="SUPFAM" id="SSF55174">
    <property type="entry name" value="Alpha-L RNA-binding motif"/>
    <property type="match status" value="1"/>
</dbReference>
<evidence type="ECO:0000256" key="3">
    <source>
        <dbReference type="ARBA" id="ARBA00022884"/>
    </source>
</evidence>
<keyword evidence="2" id="KW-0698">rRNA processing</keyword>
<proteinExistence type="inferred from homology"/>
<keyword evidence="12" id="KW-1185">Reference proteome</keyword>
<dbReference type="FunFam" id="3.10.290.10:FF:000003">
    <property type="entry name" value="Pseudouridine synthase"/>
    <property type="match status" value="1"/>
</dbReference>
<dbReference type="NCBIfam" id="NF007976">
    <property type="entry name" value="PRK10700.1"/>
    <property type="match status" value="1"/>
</dbReference>
<reference evidence="11 12" key="1">
    <citation type="journal article" date="2011" name="Front. Microbiol.">
        <title>Genomic signatures of strain selection and enhancement in Bacillus atrophaeus var. globigii, a historical biowarfare simulant.</title>
        <authorList>
            <person name="Gibbons H.S."/>
            <person name="Broomall S.M."/>
            <person name="McNew L.A."/>
            <person name="Daligault H."/>
            <person name="Chapman C."/>
            <person name="Bruce D."/>
            <person name="Karavis M."/>
            <person name="Krepps M."/>
            <person name="McGregor P.A."/>
            <person name="Hong C."/>
            <person name="Park K.H."/>
            <person name="Akmal A."/>
            <person name="Feldman A."/>
            <person name="Lin J.S."/>
            <person name="Chang W.E."/>
            <person name="Higgs B.W."/>
            <person name="Demirev P."/>
            <person name="Lindquist J."/>
            <person name="Liem A."/>
            <person name="Fochler E."/>
            <person name="Read T.D."/>
            <person name="Tapia R."/>
            <person name="Johnson S."/>
            <person name="Bishop-Lilly K.A."/>
            <person name="Detter C."/>
            <person name="Han C."/>
            <person name="Sozhamannan S."/>
            <person name="Rosenzweig C.N."/>
            <person name="Skowronski E.W."/>
        </authorList>
    </citation>
    <scope>NUCLEOTIDE SEQUENCE [LARGE SCALE GENOMIC DNA]</scope>
    <source>
        <strain evidence="11 12">AK5</strain>
    </source>
</reference>
<evidence type="ECO:0000256" key="5">
    <source>
        <dbReference type="ARBA" id="ARBA00036944"/>
    </source>
</evidence>
<dbReference type="SUPFAM" id="SSF55120">
    <property type="entry name" value="Pseudouridine synthase"/>
    <property type="match status" value="1"/>
</dbReference>
<dbReference type="OrthoDB" id="9807213at2"/>
<dbReference type="InterPro" id="IPR020103">
    <property type="entry name" value="PsdUridine_synth_cat_dom_sf"/>
</dbReference>
<dbReference type="AlphaFoldDB" id="A0A432VXH9"/>
<protein>
    <recommendedName>
        <fullName evidence="8">Pseudouridine synthase</fullName>
        <ecNumber evidence="8">5.4.99.-</ecNumber>
    </recommendedName>
</protein>
<keyword evidence="4 8" id="KW-0413">Isomerase</keyword>
<dbReference type="GO" id="GO:0000455">
    <property type="term" value="P:enzyme-directed rRNA pseudouridine synthesis"/>
    <property type="evidence" value="ECO:0007669"/>
    <property type="project" value="UniProtKB-ARBA"/>
</dbReference>
<dbReference type="Pfam" id="PF00849">
    <property type="entry name" value="PseudoU_synth_2"/>
    <property type="match status" value="1"/>
</dbReference>
<feature type="region of interest" description="Disordered" evidence="9">
    <location>
        <begin position="263"/>
        <end position="373"/>
    </location>
</feature>
<evidence type="ECO:0000256" key="2">
    <source>
        <dbReference type="ARBA" id="ARBA00022552"/>
    </source>
</evidence>
<comment type="similarity">
    <text evidence="1 8">Belongs to the pseudouridine synthase RsuA family.</text>
</comment>
<dbReference type="NCBIfam" id="TIGR00093">
    <property type="entry name" value="pseudouridine synthase"/>
    <property type="match status" value="1"/>
</dbReference>
<evidence type="ECO:0000259" key="10">
    <source>
        <dbReference type="SMART" id="SM00363"/>
    </source>
</evidence>
<dbReference type="EC" id="5.4.99.-" evidence="8"/>
<feature type="compositionally biased region" description="Basic residues" evidence="9">
    <location>
        <begin position="265"/>
        <end position="276"/>
    </location>
</feature>
<accession>A0A432VXH9</accession>
<dbReference type="CDD" id="cd02556">
    <property type="entry name" value="PseudoU_synth_RluB"/>
    <property type="match status" value="1"/>
</dbReference>
<dbReference type="FunFam" id="3.30.70.580:FF:000009">
    <property type="entry name" value="Pseudouridine synthase"/>
    <property type="match status" value="1"/>
</dbReference>
<dbReference type="CDD" id="cd00165">
    <property type="entry name" value="S4"/>
    <property type="match status" value="1"/>
</dbReference>
<gene>
    <name evidence="11" type="ORF">CWE06_00595</name>
</gene>
<dbReference type="GO" id="GO:0160139">
    <property type="term" value="F:23S rRNA pseudouridine(2605) synthase activity"/>
    <property type="evidence" value="ECO:0007669"/>
    <property type="project" value="UniProtKB-EC"/>
</dbReference>
<dbReference type="PROSITE" id="PS50889">
    <property type="entry name" value="S4"/>
    <property type="match status" value="1"/>
</dbReference>
<dbReference type="GO" id="GO:0005829">
    <property type="term" value="C:cytosol"/>
    <property type="evidence" value="ECO:0007669"/>
    <property type="project" value="UniProtKB-ARBA"/>
</dbReference>
<dbReference type="Pfam" id="PF01479">
    <property type="entry name" value="S4"/>
    <property type="match status" value="1"/>
</dbReference>
<dbReference type="Gene3D" id="3.10.290.10">
    <property type="entry name" value="RNA-binding S4 domain"/>
    <property type="match status" value="1"/>
</dbReference>
<evidence type="ECO:0000256" key="9">
    <source>
        <dbReference type="SAM" id="MobiDB-lite"/>
    </source>
</evidence>
<dbReference type="PANTHER" id="PTHR47683:SF3">
    <property type="entry name" value="RIBOSOMAL LARGE SUBUNIT PSEUDOURIDINE SYNTHASE B"/>
    <property type="match status" value="1"/>
</dbReference>
<dbReference type="GO" id="GO:0003723">
    <property type="term" value="F:RNA binding"/>
    <property type="evidence" value="ECO:0007669"/>
    <property type="project" value="UniProtKB-KW"/>
</dbReference>
<dbReference type="InterPro" id="IPR018496">
    <property type="entry name" value="PsdUridine_synth_RsuA/RluB_CS"/>
</dbReference>
<dbReference type="SMART" id="SM00363">
    <property type="entry name" value="S4"/>
    <property type="match status" value="1"/>
</dbReference>